<reference evidence="5 6" key="1">
    <citation type="submission" date="2016-04" db="EMBL/GenBank/DDBJ databases">
        <title>Complete Genome Sequence of Halotalea alkalilenta IHB B 13600.</title>
        <authorList>
            <person name="Swarnkar M.K."/>
            <person name="Sharma A."/>
            <person name="Kaushal K."/>
            <person name="Soni R."/>
            <person name="Rana S."/>
            <person name="Singh A.K."/>
            <person name="Gulati A."/>
        </authorList>
    </citation>
    <scope>NUCLEOTIDE SEQUENCE [LARGE SCALE GENOMIC DNA]</scope>
    <source>
        <strain evidence="5 6">IHB B 13600</strain>
    </source>
</reference>
<dbReference type="Pfam" id="PF00106">
    <property type="entry name" value="adh_short"/>
    <property type="match status" value="1"/>
</dbReference>
<dbReference type="NCBIfam" id="NF004824">
    <property type="entry name" value="PRK06180.1"/>
    <property type="match status" value="1"/>
</dbReference>
<dbReference type="Gene3D" id="3.40.50.720">
    <property type="entry name" value="NAD(P)-binding Rossmann-like Domain"/>
    <property type="match status" value="1"/>
</dbReference>
<evidence type="ECO:0000256" key="2">
    <source>
        <dbReference type="ARBA" id="ARBA00023002"/>
    </source>
</evidence>
<comment type="similarity">
    <text evidence="1 3">Belongs to the short-chain dehydrogenases/reductases (SDR) family.</text>
</comment>
<dbReference type="PRINTS" id="PR00081">
    <property type="entry name" value="GDHRDH"/>
</dbReference>
<dbReference type="Proteomes" id="UP000077875">
    <property type="component" value="Chromosome"/>
</dbReference>
<dbReference type="PANTHER" id="PTHR43976:SF16">
    <property type="entry name" value="SHORT-CHAIN DEHYDROGENASE_REDUCTASE FAMILY PROTEIN"/>
    <property type="match status" value="1"/>
</dbReference>
<dbReference type="InterPro" id="IPR020904">
    <property type="entry name" value="Sc_DH/Rdtase_CS"/>
</dbReference>
<dbReference type="CDD" id="cd05374">
    <property type="entry name" value="17beta-HSD-like_SDR_c"/>
    <property type="match status" value="1"/>
</dbReference>
<name>A0A172YDI6_9GAMM</name>
<dbReference type="SUPFAM" id="SSF51735">
    <property type="entry name" value="NAD(P)-binding Rossmann-fold domains"/>
    <property type="match status" value="1"/>
</dbReference>
<sequence length="284" mass="30508">MSNKTWLITGAARGLGAQIAQAALAAGDNVVATARNVEAARGAFTEHTDRLLILSLDMTDPAGPQAVAEAAIERFGTIDVLVNNAGYGQLGIFEESSEEDLERQLDTNVLGLTRMTRAVLPAMRRQRSGHIINIGSVCGVVGFDLCTLYGMSKFAVEGFSINLARDLAPLGIHVTVVEPGYFRTDFLDASSARFAGNPIGDYEEVRSKTETMYKEYNHQQPGDPAKLGPAIIQLANAQTPPLHLLIGSDAVSIARQELAERLSEIAAWESLSTSTDHDDVALNR</sequence>
<evidence type="ECO:0000313" key="6">
    <source>
        <dbReference type="Proteomes" id="UP000077875"/>
    </source>
</evidence>
<keyword evidence="6" id="KW-1185">Reference proteome</keyword>
<keyword evidence="4" id="KW-0732">Signal</keyword>
<feature type="chain" id="PRO_5008004605" evidence="4">
    <location>
        <begin position="23"/>
        <end position="284"/>
    </location>
</feature>
<feature type="signal peptide" evidence="4">
    <location>
        <begin position="1"/>
        <end position="22"/>
    </location>
</feature>
<evidence type="ECO:0000256" key="1">
    <source>
        <dbReference type="ARBA" id="ARBA00006484"/>
    </source>
</evidence>
<dbReference type="RefSeq" id="WP_064122122.1">
    <property type="nucleotide sequence ID" value="NZ_CP015243.1"/>
</dbReference>
<protein>
    <submittedName>
        <fullName evidence="5">Short-chain dehydrogenase/reductase</fullName>
    </submittedName>
</protein>
<dbReference type="InterPro" id="IPR002347">
    <property type="entry name" value="SDR_fam"/>
</dbReference>
<dbReference type="KEGG" id="haa:A5892_06550"/>
<dbReference type="PROSITE" id="PS00061">
    <property type="entry name" value="ADH_SHORT"/>
    <property type="match status" value="1"/>
</dbReference>
<evidence type="ECO:0000256" key="3">
    <source>
        <dbReference type="RuleBase" id="RU000363"/>
    </source>
</evidence>
<dbReference type="GO" id="GO:0016491">
    <property type="term" value="F:oxidoreductase activity"/>
    <property type="evidence" value="ECO:0007669"/>
    <property type="project" value="UniProtKB-KW"/>
</dbReference>
<keyword evidence="2" id="KW-0560">Oxidoreductase</keyword>
<evidence type="ECO:0000256" key="4">
    <source>
        <dbReference type="SAM" id="SignalP"/>
    </source>
</evidence>
<dbReference type="NCBIfam" id="NF006114">
    <property type="entry name" value="PRK08263.1"/>
    <property type="match status" value="1"/>
</dbReference>
<dbReference type="AlphaFoldDB" id="A0A172YDI6"/>
<organism evidence="5 6">
    <name type="scientific">Halotalea alkalilenta</name>
    <dbReference type="NCBI Taxonomy" id="376489"/>
    <lineage>
        <taxon>Bacteria</taxon>
        <taxon>Pseudomonadati</taxon>
        <taxon>Pseudomonadota</taxon>
        <taxon>Gammaproteobacteria</taxon>
        <taxon>Oceanospirillales</taxon>
        <taxon>Halomonadaceae</taxon>
        <taxon>Halotalea</taxon>
    </lineage>
</organism>
<dbReference type="EMBL" id="CP015243">
    <property type="protein sequence ID" value="ANF57166.1"/>
    <property type="molecule type" value="Genomic_DNA"/>
</dbReference>
<dbReference type="PANTHER" id="PTHR43976">
    <property type="entry name" value="SHORT CHAIN DEHYDROGENASE"/>
    <property type="match status" value="1"/>
</dbReference>
<gene>
    <name evidence="5" type="ORF">A5892_06550</name>
</gene>
<accession>A0A172YDI6</accession>
<dbReference type="InterPro" id="IPR051911">
    <property type="entry name" value="SDR_oxidoreductase"/>
</dbReference>
<dbReference type="PRINTS" id="PR00080">
    <property type="entry name" value="SDRFAMILY"/>
</dbReference>
<proteinExistence type="inferred from homology"/>
<dbReference type="InterPro" id="IPR036291">
    <property type="entry name" value="NAD(P)-bd_dom_sf"/>
</dbReference>
<evidence type="ECO:0000313" key="5">
    <source>
        <dbReference type="EMBL" id="ANF57166.1"/>
    </source>
</evidence>